<dbReference type="Pfam" id="PF07521">
    <property type="entry name" value="RMMBL"/>
    <property type="match status" value="1"/>
</dbReference>
<keyword evidence="4" id="KW-0862">Zinc</keyword>
<keyword evidence="2" id="KW-0479">Metal-binding</keyword>
<organism evidence="8">
    <name type="scientific">Amorphochlora amoebiformis</name>
    <dbReference type="NCBI Taxonomy" id="1561963"/>
    <lineage>
        <taxon>Eukaryota</taxon>
        <taxon>Sar</taxon>
        <taxon>Rhizaria</taxon>
        <taxon>Cercozoa</taxon>
        <taxon>Chlorarachniophyceae</taxon>
        <taxon>Amorphochlora</taxon>
    </lineage>
</organism>
<keyword evidence="1" id="KW-0540">Nuclease</keyword>
<keyword evidence="3" id="KW-0378">Hydrolase</keyword>
<dbReference type="GO" id="GO:0003723">
    <property type="term" value="F:RNA binding"/>
    <property type="evidence" value="ECO:0007669"/>
    <property type="project" value="UniProtKB-KW"/>
</dbReference>
<dbReference type="SMART" id="SM00849">
    <property type="entry name" value="Lactamase_B"/>
    <property type="match status" value="1"/>
</dbReference>
<evidence type="ECO:0000259" key="7">
    <source>
        <dbReference type="SMART" id="SM00849"/>
    </source>
</evidence>
<dbReference type="Gene3D" id="3.60.15.10">
    <property type="entry name" value="Ribonuclease Z/Hydroxyacylglutathione hydrolase-like"/>
    <property type="match status" value="1"/>
</dbReference>
<evidence type="ECO:0000256" key="3">
    <source>
        <dbReference type="ARBA" id="ARBA00022801"/>
    </source>
</evidence>
<dbReference type="AlphaFoldDB" id="A0A0H5BIH6"/>
<dbReference type="Pfam" id="PF00753">
    <property type="entry name" value="Lactamase_B"/>
    <property type="match status" value="1"/>
</dbReference>
<reference evidence="8" key="1">
    <citation type="journal article" date="2015" name="Genome Biol. Evol.">
        <title>Nucleomorph Genome Sequences of Two Chlorarachniophytes, Amorphochlora amoebiformis and Lotharella vacuolata.</title>
        <authorList>
            <person name="Suzuki S."/>
            <person name="Shirato S."/>
            <person name="Hirakawa Y."/>
            <person name="Ishida K."/>
        </authorList>
    </citation>
    <scope>NUCLEOTIDE SEQUENCE</scope>
    <source>
        <strain evidence="8">CCMP2058</strain>
    </source>
</reference>
<dbReference type="InterPro" id="IPR011108">
    <property type="entry name" value="RMMBL"/>
</dbReference>
<evidence type="ECO:0000256" key="2">
    <source>
        <dbReference type="ARBA" id="ARBA00022723"/>
    </source>
</evidence>
<keyword evidence="5" id="KW-0269">Exonuclease</keyword>
<dbReference type="InterPro" id="IPR055132">
    <property type="entry name" value="RNase_J_b_CASP"/>
</dbReference>
<dbReference type="InterPro" id="IPR042173">
    <property type="entry name" value="RNase_J_2"/>
</dbReference>
<sequence>MIINIFCAVNMYKFTLSNVQKSSNMLLTKKSWYIKHQYNNLNINLIYKNCNSKYKSIIKNKLLKNKLTNITNSVRTDLVILPLGGLGEIGMNCMLIGFDNRFVLIDAGIMFTEFNNNNRLANYGIQKIIPDLTLISFFKENIESIIITHGHEDHIGALSWVLPIFKNKTKLFVSSFVYNIIIKRLLKNLNSRSLDISIFNANKKFQFGPFECQTFRVTHSIPDCYGFVLKSPYGNILHTGDWKMDEAPLDGEILDKELLQEISKLYETGKEGVLLFFSDSTNAMSPGRTLSERNIYDSITNIITNPSISGRIITTQFASNVYRLYSIKKSSELTNRKICFLGASLNSYLEAAYLDGRAPFNPSELIEDDTDLDKYDNNSLLIVTTGSQGEPNSTLNLSSLDVSSKLSLKSSDTILYSAKIIPGNEKRVTKMLNRLSSHGCDIIYGNNKHIHTSGHAYEEELKEILKIVKPKVFIPVHGEVMSLYSHGKMALRECGVSKVAIIRNGQLLKVTRSPESSYIMTNHILGECRISNFYQFGNNLVSTYEELSINERIRISSSGVIIISIEFWKKIIDKNTDFKFYSKIKITSKGLWTDRGKLNSILKKIINGIFIKSRPVISVASLEQIIQETIAYMCFKINYQIPEICIVLNEFSK</sequence>
<geneLocation type="nucleomorph" evidence="8"/>
<accession>A0A0H5BIH6</accession>
<dbReference type="InterPro" id="IPR036866">
    <property type="entry name" value="RibonucZ/Hydroxyglut_hydro"/>
</dbReference>
<name>A0A0H5BIH6_9EUKA</name>
<dbReference type="InterPro" id="IPR001279">
    <property type="entry name" value="Metallo-B-lactamas"/>
</dbReference>
<evidence type="ECO:0000256" key="1">
    <source>
        <dbReference type="ARBA" id="ARBA00022722"/>
    </source>
</evidence>
<evidence type="ECO:0000256" key="6">
    <source>
        <dbReference type="ARBA" id="ARBA00022884"/>
    </source>
</evidence>
<protein>
    <submittedName>
        <fullName evidence="8">Regulator of transcription that contains myb domains</fullName>
    </submittedName>
</protein>
<gene>
    <name evidence="8" type="primary">myb1</name>
</gene>
<dbReference type="Pfam" id="PF22505">
    <property type="entry name" value="RNase_J_b_CASP"/>
    <property type="match status" value="1"/>
</dbReference>
<keyword evidence="8" id="KW-0542">Nucleomorph</keyword>
<dbReference type="Gene3D" id="3.40.50.10710">
    <property type="entry name" value="Metallo-hydrolase/oxidoreductase"/>
    <property type="match status" value="1"/>
</dbReference>
<dbReference type="CDD" id="cd07714">
    <property type="entry name" value="RNaseJ_MBL-fold"/>
    <property type="match status" value="1"/>
</dbReference>
<dbReference type="SUPFAM" id="SSF56281">
    <property type="entry name" value="Metallo-hydrolase/oxidoreductase"/>
    <property type="match status" value="1"/>
</dbReference>
<dbReference type="EMBL" id="AB996604">
    <property type="protein sequence ID" value="BAS01951.1"/>
    <property type="molecule type" value="Genomic_DNA"/>
</dbReference>
<dbReference type="PANTHER" id="PTHR43694">
    <property type="entry name" value="RIBONUCLEASE J"/>
    <property type="match status" value="1"/>
</dbReference>
<evidence type="ECO:0000256" key="5">
    <source>
        <dbReference type="ARBA" id="ARBA00022839"/>
    </source>
</evidence>
<dbReference type="PANTHER" id="PTHR43694:SF1">
    <property type="entry name" value="RIBONUCLEASE J"/>
    <property type="match status" value="1"/>
</dbReference>
<feature type="domain" description="Metallo-beta-lactamase" evidence="7">
    <location>
        <begin position="90"/>
        <end position="299"/>
    </location>
</feature>
<dbReference type="GO" id="GO:0004527">
    <property type="term" value="F:exonuclease activity"/>
    <property type="evidence" value="ECO:0007669"/>
    <property type="project" value="UniProtKB-KW"/>
</dbReference>
<evidence type="ECO:0000313" key="8">
    <source>
        <dbReference type="EMBL" id="BAS01951.1"/>
    </source>
</evidence>
<proteinExistence type="predicted"/>
<evidence type="ECO:0000256" key="4">
    <source>
        <dbReference type="ARBA" id="ARBA00022833"/>
    </source>
</evidence>
<keyword evidence="6" id="KW-0694">RNA-binding</keyword>
<dbReference type="GO" id="GO:0046872">
    <property type="term" value="F:metal ion binding"/>
    <property type="evidence" value="ECO:0007669"/>
    <property type="project" value="UniProtKB-KW"/>
</dbReference>